<evidence type="ECO:0000256" key="1">
    <source>
        <dbReference type="SAM" id="MobiDB-lite"/>
    </source>
</evidence>
<organism evidence="2 3">
    <name type="scientific">Castilleja foliolosa</name>
    <dbReference type="NCBI Taxonomy" id="1961234"/>
    <lineage>
        <taxon>Eukaryota</taxon>
        <taxon>Viridiplantae</taxon>
        <taxon>Streptophyta</taxon>
        <taxon>Embryophyta</taxon>
        <taxon>Tracheophyta</taxon>
        <taxon>Spermatophyta</taxon>
        <taxon>Magnoliopsida</taxon>
        <taxon>eudicotyledons</taxon>
        <taxon>Gunneridae</taxon>
        <taxon>Pentapetalae</taxon>
        <taxon>asterids</taxon>
        <taxon>lamiids</taxon>
        <taxon>Lamiales</taxon>
        <taxon>Orobanchaceae</taxon>
        <taxon>Pedicularideae</taxon>
        <taxon>Castillejinae</taxon>
        <taxon>Castilleja</taxon>
    </lineage>
</organism>
<name>A0ABD3E5G1_9LAMI</name>
<dbReference type="Proteomes" id="UP001632038">
    <property type="component" value="Unassembled WGS sequence"/>
</dbReference>
<accession>A0ABD3E5G1</accession>
<evidence type="ECO:0000313" key="2">
    <source>
        <dbReference type="EMBL" id="KAL3649042.1"/>
    </source>
</evidence>
<protein>
    <submittedName>
        <fullName evidence="2">Uncharacterized protein</fullName>
    </submittedName>
</protein>
<sequence length="101" mass="11054">MSSDGEHNPVIGNDDGERVNDNTDDFNYGDGDINYTKSNSDGNTDNDSNDNDMDFDSEINTDGDSDMEGDGNMEGDDVEVNGIKTITPALCRQQAHYFVFS</sequence>
<dbReference type="EMBL" id="JAVIJP010000007">
    <property type="protein sequence ID" value="KAL3649042.1"/>
    <property type="molecule type" value="Genomic_DNA"/>
</dbReference>
<keyword evidence="3" id="KW-1185">Reference proteome</keyword>
<gene>
    <name evidence="2" type="ORF">CASFOL_005445</name>
</gene>
<evidence type="ECO:0000313" key="3">
    <source>
        <dbReference type="Proteomes" id="UP001632038"/>
    </source>
</evidence>
<proteinExistence type="predicted"/>
<feature type="compositionally biased region" description="Acidic residues" evidence="1">
    <location>
        <begin position="47"/>
        <end position="78"/>
    </location>
</feature>
<comment type="caution">
    <text evidence="2">The sequence shown here is derived from an EMBL/GenBank/DDBJ whole genome shotgun (WGS) entry which is preliminary data.</text>
</comment>
<reference evidence="3" key="1">
    <citation type="journal article" date="2024" name="IScience">
        <title>Strigolactones Initiate the Formation of Haustorium-like Structures in Castilleja.</title>
        <authorList>
            <person name="Buerger M."/>
            <person name="Peterson D."/>
            <person name="Chory J."/>
        </authorList>
    </citation>
    <scope>NUCLEOTIDE SEQUENCE [LARGE SCALE GENOMIC DNA]</scope>
</reference>
<feature type="region of interest" description="Disordered" evidence="1">
    <location>
        <begin position="1"/>
        <end position="78"/>
    </location>
</feature>
<dbReference type="AlphaFoldDB" id="A0ABD3E5G1"/>